<accession>A0A9Q5HVC5</accession>
<dbReference type="Pfam" id="PF05183">
    <property type="entry name" value="RdRP"/>
    <property type="match status" value="2"/>
</dbReference>
<evidence type="ECO:0000256" key="1">
    <source>
        <dbReference type="RuleBase" id="RU363098"/>
    </source>
</evidence>
<dbReference type="InterPro" id="IPR057596">
    <property type="entry name" value="RDRP_core"/>
</dbReference>
<dbReference type="EC" id="2.7.7.48" evidence="1"/>
<reference evidence="3" key="1">
    <citation type="submission" date="2016-06" db="EMBL/GenBank/DDBJ databases">
        <title>Draft Genome sequence of the fungus Inonotus baumii.</title>
        <authorList>
            <person name="Zhu H."/>
            <person name="Lin W."/>
        </authorList>
    </citation>
    <scope>NUCLEOTIDE SEQUENCE</scope>
    <source>
        <strain evidence="3">821</strain>
    </source>
</reference>
<dbReference type="GO" id="GO:0003723">
    <property type="term" value="F:RNA binding"/>
    <property type="evidence" value="ECO:0007669"/>
    <property type="project" value="UniProtKB-KW"/>
</dbReference>
<dbReference type="InterPro" id="IPR007855">
    <property type="entry name" value="RDRP"/>
</dbReference>
<comment type="similarity">
    <text evidence="1">Belongs to the RdRP family.</text>
</comment>
<feature type="domain" description="RDRP core" evidence="2">
    <location>
        <begin position="804"/>
        <end position="995"/>
    </location>
</feature>
<evidence type="ECO:0000313" key="3">
    <source>
        <dbReference type="EMBL" id="OCB86696.1"/>
    </source>
</evidence>
<dbReference type="EMBL" id="LNZH02000199">
    <property type="protein sequence ID" value="OCB86696.1"/>
    <property type="molecule type" value="Genomic_DNA"/>
</dbReference>
<evidence type="ECO:0000313" key="4">
    <source>
        <dbReference type="Proteomes" id="UP000757232"/>
    </source>
</evidence>
<keyword evidence="1" id="KW-0808">Transferase</keyword>
<sequence length="1178" mass="135160">MEIELINISFRADLYDVKEEFARILHSDNFRLITRNNEQEFRPLNFHIVLGRLGSGRHDGTGTLTLPSKKLGQVLLQLAIDNRDFPCVNSRRIRMRGSERKPNKGNLVETLRKLPYQDPSIDRERDNIRFELNVSWRIDKLQLGVWISRPIPHRGTGCQGVFAVEWEKDYTAAGNAQVEFKYDRKSLRLRLGDPFSDDETHYVVIRYSNIQHLWVGYEFKPYICLDLLTPPIFESQWTNQTQTGIAFIDTRKIRRRVGALDEHHRSIGPYAYQVRVSLYAINDLEDFIRACDVAGLRTPEKAAIISERHNFFSRKMLLEVRKSFKAFRELPWTVVFQIESFLYNGLLSTVQLLDGLLPELVKVAESYKDIIGTLLRDFSRMLATGVYNYTTPTDVARHFKQFCNDRLRFRGFLESATVTSSNDELEGLMACHHVTFTPTRMLLEGPYVIQSNRVLRRYSCFHDHFLRVDFRDEDHLQFRWEHQLDGTTLLEQRVGETLKNGFGLGGRHFEFLAYSTSALREHSVWFVSPFLHPEHGLVNAASIRREIGDLTAELAYPAKFGARMALAFSGTNPSVKISRDQWTEIPDLGSDPYLHTDGIGTISRQLGGLIWSEECRLKPGLRQYAEPSAYQIRFLGFKGVVVIDDNLEGIKMNLRPSMRKFTSHDVETADIEIANAFCSPSSLYLNRPLVMILEDREVKKEVFLELLDSAMADVHLTRESVTHFVNVMKSHGLGSTFSLNSLLQKLSVYGLDLNPRNPARNLRNPFIDNLIGSTISSVLRDIQYRCRIPVPKSYTLNVYAIGKPPPDKICAFRNLVNVIVFPSKGKRSLASCLSGGDLDGDIFNICQYQPLFGSIHDFPAEFPAPPKWEIELGDLEEFDQETGRTKVDPEKIVPFVCDFVVKYINSDVMGVLADEHLIRADQSADGVRDPGCLLLAKLCSQAVDYPKNGMEVDISRLPPKLIPFKPDWKKNEAGDEHRTDFYRSERAVGEIFRRVEKVASCADLDDRGESSYLQVSEHPVYKALKSTVDAKLRDSCVRQTTEEEVRIIFRHYYNELQYICATHTLTDHVDSKLKEEEVVIGTILARCSRHRWRTERIYRMRVHASNLVKEIREQFIPEKLQTMTKVQATQALEVAWTSWKLITDKLTTADARRNPFGLNSFSIIALNAVLECLEYLNN</sequence>
<keyword evidence="1" id="KW-0694">RNA-binding</keyword>
<name>A0A9Q5HVC5_SANBA</name>
<keyword evidence="4" id="KW-1185">Reference proteome</keyword>
<dbReference type="GO" id="GO:0031380">
    <property type="term" value="C:nuclear RNA-directed RNA polymerase complex"/>
    <property type="evidence" value="ECO:0007669"/>
    <property type="project" value="TreeGrafter"/>
</dbReference>
<feature type="domain" description="RDRP core" evidence="2">
    <location>
        <begin position="436"/>
        <end position="796"/>
    </location>
</feature>
<dbReference type="PANTHER" id="PTHR23079:SF55">
    <property type="entry name" value="RNA-DIRECTED RNA POLYMERASE"/>
    <property type="match status" value="1"/>
</dbReference>
<protein>
    <recommendedName>
        <fullName evidence="1">RNA-dependent RNA polymerase</fullName>
        <ecNumber evidence="1">2.7.7.48</ecNumber>
    </recommendedName>
</protein>
<dbReference type="GO" id="GO:0030422">
    <property type="term" value="P:siRNA processing"/>
    <property type="evidence" value="ECO:0007669"/>
    <property type="project" value="TreeGrafter"/>
</dbReference>
<gene>
    <name evidence="3" type="ORF">A7U60_g6154</name>
</gene>
<proteinExistence type="inferred from homology"/>
<evidence type="ECO:0000259" key="2">
    <source>
        <dbReference type="Pfam" id="PF05183"/>
    </source>
</evidence>
<dbReference type="AlphaFoldDB" id="A0A9Q5HVC5"/>
<organism evidence="3 4">
    <name type="scientific">Sanghuangporus baumii</name>
    <name type="common">Phellinus baumii</name>
    <dbReference type="NCBI Taxonomy" id="108892"/>
    <lineage>
        <taxon>Eukaryota</taxon>
        <taxon>Fungi</taxon>
        <taxon>Dikarya</taxon>
        <taxon>Basidiomycota</taxon>
        <taxon>Agaricomycotina</taxon>
        <taxon>Agaricomycetes</taxon>
        <taxon>Hymenochaetales</taxon>
        <taxon>Hymenochaetaceae</taxon>
        <taxon>Sanghuangporus</taxon>
    </lineage>
</organism>
<dbReference type="Proteomes" id="UP000757232">
    <property type="component" value="Unassembled WGS sequence"/>
</dbReference>
<comment type="caution">
    <text evidence="3">The sequence shown here is derived from an EMBL/GenBank/DDBJ whole genome shotgun (WGS) entry which is preliminary data.</text>
</comment>
<dbReference type="OrthoDB" id="6513042at2759"/>
<dbReference type="PANTHER" id="PTHR23079">
    <property type="entry name" value="RNA-DEPENDENT RNA POLYMERASE"/>
    <property type="match status" value="1"/>
</dbReference>
<dbReference type="GO" id="GO:0003968">
    <property type="term" value="F:RNA-directed RNA polymerase activity"/>
    <property type="evidence" value="ECO:0007669"/>
    <property type="project" value="UniProtKB-KW"/>
</dbReference>
<keyword evidence="1" id="KW-0696">RNA-directed RNA polymerase</keyword>
<comment type="catalytic activity">
    <reaction evidence="1">
        <text>RNA(n) + a ribonucleoside 5'-triphosphate = RNA(n+1) + diphosphate</text>
        <dbReference type="Rhea" id="RHEA:21248"/>
        <dbReference type="Rhea" id="RHEA-COMP:14527"/>
        <dbReference type="Rhea" id="RHEA-COMP:17342"/>
        <dbReference type="ChEBI" id="CHEBI:33019"/>
        <dbReference type="ChEBI" id="CHEBI:61557"/>
        <dbReference type="ChEBI" id="CHEBI:140395"/>
        <dbReference type="EC" id="2.7.7.48"/>
    </reaction>
</comment>
<keyword evidence="1" id="KW-0548">Nucleotidyltransferase</keyword>